<protein>
    <recommendedName>
        <fullName evidence="3 7">UDP-glucose 6-dehydrogenase</fullName>
        <ecNumber evidence="3 7">1.1.1.22</ecNumber>
    </recommendedName>
</protein>
<proteinExistence type="inferred from homology"/>
<dbReference type="InterPro" id="IPR014027">
    <property type="entry name" value="UDP-Glc/GDP-Man_DH_C"/>
</dbReference>
<feature type="binding site" evidence="9">
    <location>
        <position position="387"/>
    </location>
    <ligand>
        <name>substrate</name>
    </ligand>
</feature>
<dbReference type="SMART" id="SM00984">
    <property type="entry name" value="UDPG_MGDP_dh_C"/>
    <property type="match status" value="1"/>
</dbReference>
<evidence type="ECO:0000313" key="12">
    <source>
        <dbReference type="EMBL" id="QIJ04191.1"/>
    </source>
</evidence>
<feature type="binding site" evidence="9">
    <location>
        <position position="305"/>
    </location>
    <ligand>
        <name>substrate</name>
    </ligand>
</feature>
<evidence type="ECO:0000256" key="8">
    <source>
        <dbReference type="PIRSR" id="PIRSR500134-1"/>
    </source>
</evidence>
<dbReference type="NCBIfam" id="TIGR03026">
    <property type="entry name" value="NDP-sugDHase"/>
    <property type="match status" value="1"/>
</dbReference>
<reference evidence="12 13" key="1">
    <citation type="submission" date="2019-11" db="EMBL/GenBank/DDBJ databases">
        <title>Complete Genome Sequence of Shewanella chilikensis Strain DC57, Isolated from Corroded Seal Rings at a floating production facility in Australia.</title>
        <authorList>
            <person name="Salgar-Chaparro S.J."/>
            <person name="Castillo-Villamizar G.A."/>
            <person name="Poehlein A."/>
            <person name="Daniel R."/>
            <person name="Machuca L."/>
        </authorList>
    </citation>
    <scope>NUCLEOTIDE SEQUENCE [LARGE SCALE GENOMIC DNA]</scope>
    <source>
        <strain evidence="12 13">DC57</strain>
    </source>
</reference>
<dbReference type="SUPFAM" id="SSF52413">
    <property type="entry name" value="UDP-glucose/GDP-mannose dehydrogenase C-terminal domain"/>
    <property type="match status" value="1"/>
</dbReference>
<dbReference type="InterPro" id="IPR028357">
    <property type="entry name" value="UDPglc_DH_bac"/>
</dbReference>
<accession>A0A6G7LQZ8</accession>
<evidence type="ECO:0000256" key="1">
    <source>
        <dbReference type="ARBA" id="ARBA00004701"/>
    </source>
</evidence>
<dbReference type="SUPFAM" id="SSF48179">
    <property type="entry name" value="6-phosphogluconate dehydrogenase C-terminal domain-like"/>
    <property type="match status" value="1"/>
</dbReference>
<feature type="binding site" evidence="10">
    <location>
        <position position="144"/>
    </location>
    <ligand>
        <name>NAD(+)</name>
        <dbReference type="ChEBI" id="CHEBI:57540"/>
    </ligand>
</feature>
<dbReference type="RefSeq" id="WP_165564863.1">
    <property type="nucleotide sequence ID" value="NZ_CP045857.1"/>
</dbReference>
<feature type="binding site" evidence="10">
    <location>
        <position position="34"/>
    </location>
    <ligand>
        <name>NAD(+)</name>
        <dbReference type="ChEBI" id="CHEBI:57540"/>
    </ligand>
</feature>
<feature type="binding site" evidence="9">
    <location>
        <position position="249"/>
    </location>
    <ligand>
        <name>substrate</name>
    </ligand>
</feature>
<feature type="binding site" evidence="9">
    <location>
        <begin position="241"/>
        <end position="245"/>
    </location>
    <ligand>
        <name>substrate</name>
    </ligand>
</feature>
<feature type="binding site" evidence="10">
    <location>
        <position position="82"/>
    </location>
    <ligand>
        <name>NAD(+)</name>
        <dbReference type="ChEBI" id="CHEBI:57540"/>
    </ligand>
</feature>
<dbReference type="EMBL" id="CP045857">
    <property type="protein sequence ID" value="QIJ04191.1"/>
    <property type="molecule type" value="Genomic_DNA"/>
</dbReference>
<dbReference type="Gene3D" id="1.10.1040.10">
    <property type="entry name" value="N-(1-d-carboxylethyl)-l-norvaline Dehydrogenase, domain 2"/>
    <property type="match status" value="1"/>
</dbReference>
<evidence type="ECO:0000256" key="7">
    <source>
        <dbReference type="PIRNR" id="PIRNR000124"/>
    </source>
</evidence>
<dbReference type="PIRSF" id="PIRSF500134">
    <property type="entry name" value="UDPglc_DH_bac"/>
    <property type="match status" value="1"/>
</dbReference>
<dbReference type="EC" id="1.1.1.22" evidence="3 7"/>
<dbReference type="GO" id="GO:0000271">
    <property type="term" value="P:polysaccharide biosynthetic process"/>
    <property type="evidence" value="ECO:0007669"/>
    <property type="project" value="InterPro"/>
</dbReference>
<dbReference type="PANTHER" id="PTHR43750">
    <property type="entry name" value="UDP-GLUCOSE 6-DEHYDROGENASE TUAD"/>
    <property type="match status" value="1"/>
</dbReference>
<gene>
    <name evidence="12" type="ORF">GII14_08500</name>
</gene>
<dbReference type="PIRSF" id="PIRSF000124">
    <property type="entry name" value="UDPglc_GDPman_dh"/>
    <property type="match status" value="1"/>
</dbReference>
<evidence type="ECO:0000256" key="10">
    <source>
        <dbReference type="PIRSR" id="PIRSR500134-3"/>
    </source>
</evidence>
<feature type="active site" description="Nucleophile" evidence="8">
    <location>
        <position position="252"/>
    </location>
</feature>
<evidence type="ECO:0000256" key="5">
    <source>
        <dbReference type="ARBA" id="ARBA00023027"/>
    </source>
</evidence>
<feature type="binding site" evidence="10">
    <location>
        <position position="29"/>
    </location>
    <ligand>
        <name>NAD(+)</name>
        <dbReference type="ChEBI" id="CHEBI:57540"/>
    </ligand>
</feature>
<dbReference type="Proteomes" id="UP000502117">
    <property type="component" value="Chromosome"/>
</dbReference>
<sequence>MKIVVVGTGYVGLSNAVLLAQHNQVWALDVSSERVAMVNAGRSPIADELIEQHLVSNKLQLTATTDKEVYRGADYVIIATPTDYDPKTNYFDTSTVEAVAKDVIAVNSAACIIIKSTVPVGFTRALRNRHGTANIIFSPEFLREGKALYDNLYPSRIIVGERSERAERFAQLLAEAALKPDIPVLFTGSTEAEAIKLFANTYLAMRVAYFNELDSYAETNGLDTRQIIEGVCLDPRIGGHYNNPSFGYGGYCLPKDTKQLLANYNQVPNNLIAAIVDANRTRKDFIADSVIAKNPKVVGVYRLIMKSGSDNFRASAVQGVMKRIKAKGIEVVVYEPVLESDEFFRSRVIRDVNEFKKVSDVIISNRMVDELKDVADKVYTRDLFGND</sequence>
<keyword evidence="4 7" id="KW-0560">Oxidoreductase</keyword>
<feature type="binding site" evidence="10">
    <location>
        <position position="117"/>
    </location>
    <ligand>
        <name>NAD(+)</name>
        <dbReference type="ChEBI" id="CHEBI:57540"/>
    </ligand>
</feature>
<comment type="similarity">
    <text evidence="2 7">Belongs to the UDP-glucose/GDP-mannose dehydrogenase family.</text>
</comment>
<dbReference type="InterPro" id="IPR001732">
    <property type="entry name" value="UDP-Glc/GDP-Man_DH_N"/>
</dbReference>
<feature type="binding site" evidence="9">
    <location>
        <begin position="141"/>
        <end position="144"/>
    </location>
    <ligand>
        <name>substrate</name>
    </ligand>
</feature>
<evidence type="ECO:0000256" key="4">
    <source>
        <dbReference type="ARBA" id="ARBA00023002"/>
    </source>
</evidence>
<feature type="binding site" evidence="10">
    <location>
        <position position="255"/>
    </location>
    <ligand>
        <name>NAD(+)</name>
        <dbReference type="ChEBI" id="CHEBI:57540"/>
    </ligand>
</feature>
<evidence type="ECO:0000259" key="11">
    <source>
        <dbReference type="SMART" id="SM00984"/>
    </source>
</evidence>
<dbReference type="InterPro" id="IPR036220">
    <property type="entry name" value="UDP-Glc/GDP-Man_DH_C_sf"/>
</dbReference>
<comment type="pathway">
    <text evidence="1">Nucleotide-sugar biosynthesis; UDP-alpha-D-glucuronate biosynthesis; UDP-alpha-D-glucuronate from UDP-alpha-D-glucose: step 1/1.</text>
</comment>
<dbReference type="AlphaFoldDB" id="A0A6G7LQZ8"/>
<dbReference type="InterPro" id="IPR008927">
    <property type="entry name" value="6-PGluconate_DH-like_C_sf"/>
</dbReference>
<dbReference type="Pfam" id="PF03720">
    <property type="entry name" value="UDPG_MGDP_dh_C"/>
    <property type="match status" value="1"/>
</dbReference>
<evidence type="ECO:0000256" key="2">
    <source>
        <dbReference type="ARBA" id="ARBA00006601"/>
    </source>
</evidence>
<dbReference type="KEGG" id="schk:GII14_08500"/>
<evidence type="ECO:0000256" key="3">
    <source>
        <dbReference type="ARBA" id="ARBA00012954"/>
    </source>
</evidence>
<dbReference type="Pfam" id="PF00984">
    <property type="entry name" value="UDPG_MGDP_dh"/>
    <property type="match status" value="1"/>
</dbReference>
<evidence type="ECO:0000313" key="13">
    <source>
        <dbReference type="Proteomes" id="UP000502117"/>
    </source>
</evidence>
<dbReference type="InterPro" id="IPR014026">
    <property type="entry name" value="UDP-Glc/GDP-Man_DH_dimer"/>
</dbReference>
<dbReference type="Pfam" id="PF03721">
    <property type="entry name" value="UDPG_MGDP_dh_N"/>
    <property type="match status" value="1"/>
</dbReference>
<feature type="binding site" evidence="10">
    <location>
        <position position="313"/>
    </location>
    <ligand>
        <name>NAD(+)</name>
        <dbReference type="ChEBI" id="CHEBI:57540"/>
    </ligand>
</feature>
<dbReference type="UniPathway" id="UPA00038">
    <property type="reaction ID" value="UER00491"/>
</dbReference>
<evidence type="ECO:0000256" key="9">
    <source>
        <dbReference type="PIRSR" id="PIRSR500134-2"/>
    </source>
</evidence>
<dbReference type="FunFam" id="3.40.50.720:FF:000297">
    <property type="entry name" value="UDP-glucose 6-dehydrogenase"/>
    <property type="match status" value="1"/>
</dbReference>
<dbReference type="InterPro" id="IPR013328">
    <property type="entry name" value="6PGD_dom2"/>
</dbReference>
<dbReference type="SUPFAM" id="SSF51735">
    <property type="entry name" value="NAD(P)-binding Rossmann-fold domains"/>
    <property type="match status" value="1"/>
</dbReference>
<evidence type="ECO:0000256" key="6">
    <source>
        <dbReference type="ARBA" id="ARBA00047473"/>
    </source>
</evidence>
<dbReference type="GO" id="GO:0003979">
    <property type="term" value="F:UDP-glucose 6-dehydrogenase activity"/>
    <property type="evidence" value="ECO:0007669"/>
    <property type="project" value="UniProtKB-EC"/>
</dbReference>
<name>A0A6G7LQZ8_9GAMM</name>
<dbReference type="InterPro" id="IPR036291">
    <property type="entry name" value="NAD(P)-bd_dom_sf"/>
</dbReference>
<dbReference type="GO" id="GO:0051287">
    <property type="term" value="F:NAD binding"/>
    <property type="evidence" value="ECO:0007669"/>
    <property type="project" value="InterPro"/>
</dbReference>
<feature type="binding site" evidence="9">
    <location>
        <position position="196"/>
    </location>
    <ligand>
        <name>substrate</name>
    </ligand>
</feature>
<comment type="catalytic activity">
    <reaction evidence="6 7">
        <text>UDP-alpha-D-glucose + 2 NAD(+) + H2O = UDP-alpha-D-glucuronate + 2 NADH + 3 H(+)</text>
        <dbReference type="Rhea" id="RHEA:23596"/>
        <dbReference type="ChEBI" id="CHEBI:15377"/>
        <dbReference type="ChEBI" id="CHEBI:15378"/>
        <dbReference type="ChEBI" id="CHEBI:57540"/>
        <dbReference type="ChEBI" id="CHEBI:57945"/>
        <dbReference type="ChEBI" id="CHEBI:58052"/>
        <dbReference type="ChEBI" id="CHEBI:58885"/>
        <dbReference type="EC" id="1.1.1.22"/>
    </reaction>
</comment>
<dbReference type="InterPro" id="IPR017476">
    <property type="entry name" value="UDP-Glc/GDP-Man"/>
</dbReference>
<keyword evidence="5 7" id="KW-0520">NAD</keyword>
<organism evidence="12 13">
    <name type="scientific">Shewanella chilikensis</name>
    <dbReference type="NCBI Taxonomy" id="558541"/>
    <lineage>
        <taxon>Bacteria</taxon>
        <taxon>Pseudomonadati</taxon>
        <taxon>Pseudomonadota</taxon>
        <taxon>Gammaproteobacteria</taxon>
        <taxon>Alteromonadales</taxon>
        <taxon>Shewanellaceae</taxon>
        <taxon>Shewanella</taxon>
    </lineage>
</organism>
<dbReference type="FunFam" id="1.10.1040.10:FF:000026">
    <property type="entry name" value="UDP-glucose 6-dehydrogenase"/>
    <property type="match status" value="1"/>
</dbReference>
<feature type="domain" description="UDP-glucose/GDP-mannose dehydrogenase C-terminal" evidence="11">
    <location>
        <begin position="299"/>
        <end position="386"/>
    </location>
</feature>
<dbReference type="GO" id="GO:0006065">
    <property type="term" value="P:UDP-glucuronate biosynthetic process"/>
    <property type="evidence" value="ECO:0007669"/>
    <property type="project" value="UniProtKB-UniPathway"/>
</dbReference>
<dbReference type="Gene3D" id="3.40.50.720">
    <property type="entry name" value="NAD(P)-binding Rossmann-like Domain"/>
    <property type="match status" value="2"/>
</dbReference>
<dbReference type="PANTHER" id="PTHR43750:SF2">
    <property type="entry name" value="UDP-GLUCOSE 6-DEHYDROGENASE"/>
    <property type="match status" value="1"/>
</dbReference>
<feature type="binding site" evidence="9">
    <location>
        <position position="306"/>
    </location>
    <ligand>
        <name>substrate</name>
    </ligand>
</feature>